<dbReference type="PIRSF" id="PIRSF004555">
    <property type="entry name" value="UCP004555"/>
    <property type="match status" value="1"/>
</dbReference>
<accession>G8QYW0</accession>
<dbReference type="EMBL" id="CP003155">
    <property type="protein sequence ID" value="AEV29737.1"/>
    <property type="molecule type" value="Genomic_DNA"/>
</dbReference>
<keyword evidence="2" id="KW-0963">Cytoplasm</keyword>
<dbReference type="RefSeq" id="WP_014270580.1">
    <property type="nucleotide sequence ID" value="NC_016633.1"/>
</dbReference>
<proteinExistence type="inferred from homology"/>
<dbReference type="STRING" id="158190.SpiGrapes_1944"/>
<evidence type="ECO:0000313" key="4">
    <source>
        <dbReference type="Proteomes" id="UP000005632"/>
    </source>
</evidence>
<reference evidence="3 4" key="1">
    <citation type="submission" date="2011-11" db="EMBL/GenBank/DDBJ databases">
        <title>Complete sequence of Spirochaeta sp. grapes.</title>
        <authorList>
            <consortium name="US DOE Joint Genome Institute"/>
            <person name="Lucas S."/>
            <person name="Han J."/>
            <person name="Lapidus A."/>
            <person name="Cheng J.-F."/>
            <person name="Goodwin L."/>
            <person name="Pitluck S."/>
            <person name="Peters L."/>
            <person name="Ovchinnikova G."/>
            <person name="Munk A.C."/>
            <person name="Detter J.C."/>
            <person name="Han C."/>
            <person name="Tapia R."/>
            <person name="Land M."/>
            <person name="Hauser L."/>
            <person name="Kyrpides N."/>
            <person name="Ivanova N."/>
            <person name="Pagani I."/>
            <person name="Ritalahtilisa K."/>
            <person name="Loeffler F."/>
            <person name="Woyke T."/>
        </authorList>
    </citation>
    <scope>NUCLEOTIDE SEQUENCE [LARGE SCALE GENOMIC DNA]</scope>
    <source>
        <strain evidence="4">ATCC BAA-1885 / DSM 22778 / Grapes</strain>
    </source>
</reference>
<dbReference type="InterPro" id="IPR036894">
    <property type="entry name" value="YbaB-like_sf"/>
</dbReference>
<dbReference type="Gene3D" id="3.30.1310.10">
    <property type="entry name" value="Nucleoid-associated protein YbaB-like domain"/>
    <property type="match status" value="1"/>
</dbReference>
<protein>
    <recommendedName>
        <fullName evidence="2">Nucleoid-associated protein SpiGrapes_1944</fullName>
    </recommendedName>
</protein>
<keyword evidence="1 2" id="KW-0238">DNA-binding</keyword>
<dbReference type="AlphaFoldDB" id="G8QYW0"/>
<dbReference type="Proteomes" id="UP000005632">
    <property type="component" value="Chromosome"/>
</dbReference>
<comment type="similarity">
    <text evidence="2">Belongs to the YbaB/EbfC family.</text>
</comment>
<dbReference type="InterPro" id="IPR004401">
    <property type="entry name" value="YbaB/EbfC"/>
</dbReference>
<dbReference type="GO" id="GO:0043590">
    <property type="term" value="C:bacterial nucleoid"/>
    <property type="evidence" value="ECO:0007669"/>
    <property type="project" value="UniProtKB-UniRule"/>
</dbReference>
<dbReference type="SUPFAM" id="SSF82607">
    <property type="entry name" value="YbaB-like"/>
    <property type="match status" value="1"/>
</dbReference>
<dbReference type="NCBIfam" id="TIGR00103">
    <property type="entry name" value="DNA_YbaB_EbfC"/>
    <property type="match status" value="1"/>
</dbReference>
<dbReference type="OrthoDB" id="9795263at2"/>
<dbReference type="PANTHER" id="PTHR33449:SF1">
    <property type="entry name" value="NUCLEOID-ASSOCIATED PROTEIN YBAB"/>
    <property type="match status" value="1"/>
</dbReference>
<comment type="function">
    <text evidence="2">Binds to DNA and alters its conformation. May be involved in regulation of gene expression, nucleoid organization and DNA protection.</text>
</comment>
<dbReference type="GO" id="GO:0003677">
    <property type="term" value="F:DNA binding"/>
    <property type="evidence" value="ECO:0007669"/>
    <property type="project" value="UniProtKB-UniRule"/>
</dbReference>
<evidence type="ECO:0000256" key="2">
    <source>
        <dbReference type="HAMAP-Rule" id="MF_00274"/>
    </source>
</evidence>
<dbReference type="eggNOG" id="COG0718">
    <property type="taxonomic scope" value="Bacteria"/>
</dbReference>
<comment type="subunit">
    <text evidence="2">Homodimer.</text>
</comment>
<keyword evidence="4" id="KW-1185">Reference proteome</keyword>
<sequence length="105" mass="11266">MDMNPFELMKNMKGIQENVQKMQENLPNITATGSAGAGMVEVTVNGKFVVTKVKISPDIVDPEDVSTLEVLVASAFNSASNKVQDKIKSEGMKYAGAFGNLMPQA</sequence>
<dbReference type="Pfam" id="PF02575">
    <property type="entry name" value="YbaB_DNA_bd"/>
    <property type="match status" value="1"/>
</dbReference>
<dbReference type="HAMAP" id="MF_00274">
    <property type="entry name" value="DNA_YbaB_EbfC"/>
    <property type="match status" value="1"/>
</dbReference>
<dbReference type="GO" id="GO:0005829">
    <property type="term" value="C:cytosol"/>
    <property type="evidence" value="ECO:0007669"/>
    <property type="project" value="TreeGrafter"/>
</dbReference>
<dbReference type="HOGENOM" id="CLU_140930_4_1_12"/>
<evidence type="ECO:0000256" key="1">
    <source>
        <dbReference type="ARBA" id="ARBA00023125"/>
    </source>
</evidence>
<evidence type="ECO:0000313" key="3">
    <source>
        <dbReference type="EMBL" id="AEV29737.1"/>
    </source>
</evidence>
<organism evidence="3 4">
    <name type="scientific">Sphaerochaeta pleomorpha (strain ATCC BAA-1885 / DSM 22778 / Grapes)</name>
    <dbReference type="NCBI Taxonomy" id="158190"/>
    <lineage>
        <taxon>Bacteria</taxon>
        <taxon>Pseudomonadati</taxon>
        <taxon>Spirochaetota</taxon>
        <taxon>Spirochaetia</taxon>
        <taxon>Spirochaetales</taxon>
        <taxon>Sphaerochaetaceae</taxon>
        <taxon>Sphaerochaeta</taxon>
    </lineage>
</organism>
<comment type="subcellular location">
    <subcellularLocation>
        <location evidence="2">Cytoplasm</location>
        <location evidence="2">Nucleoid</location>
    </subcellularLocation>
</comment>
<dbReference type="PANTHER" id="PTHR33449">
    <property type="entry name" value="NUCLEOID-ASSOCIATED PROTEIN YBAB"/>
    <property type="match status" value="1"/>
</dbReference>
<gene>
    <name evidence="3" type="ordered locus">SpiGrapes_1944</name>
</gene>
<name>G8QYW0_SPHPG</name>
<dbReference type="KEGG" id="sgp:SpiGrapes_1944"/>